<feature type="domain" description="XdhC- CoxI" evidence="1">
    <location>
        <begin position="15"/>
        <end position="82"/>
    </location>
</feature>
<dbReference type="Proteomes" id="UP000186513">
    <property type="component" value="Unassembled WGS sequence"/>
</dbReference>
<dbReference type="InterPro" id="IPR003777">
    <property type="entry name" value="XdhC_CoxI"/>
</dbReference>
<dbReference type="Pfam" id="PF13478">
    <property type="entry name" value="XdhC_C"/>
    <property type="match status" value="1"/>
</dbReference>
<dbReference type="PANTHER" id="PTHR30388">
    <property type="entry name" value="ALDEHYDE OXIDOREDUCTASE MOLYBDENUM COFACTOR ASSEMBLY PROTEIN"/>
    <property type="match status" value="1"/>
</dbReference>
<dbReference type="OrthoDB" id="9815497at2"/>
<dbReference type="EMBL" id="FPKR01000003">
    <property type="protein sequence ID" value="SFZ73414.1"/>
    <property type="molecule type" value="Genomic_DNA"/>
</dbReference>
<reference evidence="3 4" key="1">
    <citation type="submission" date="2016-11" db="EMBL/GenBank/DDBJ databases">
        <authorList>
            <person name="Jaros S."/>
            <person name="Januszkiewicz K."/>
            <person name="Wedrychowicz H."/>
        </authorList>
    </citation>
    <scope>NUCLEOTIDE SEQUENCE [LARGE SCALE GENOMIC DNA]</scope>
    <source>
        <strain evidence="3 4">DSM 18899</strain>
    </source>
</reference>
<dbReference type="InterPro" id="IPR016185">
    <property type="entry name" value="PreATP-grasp_dom_sf"/>
</dbReference>
<feature type="domain" description="XdhC Rossmann" evidence="2">
    <location>
        <begin position="164"/>
        <end position="305"/>
    </location>
</feature>
<dbReference type="Gene3D" id="3.40.50.720">
    <property type="entry name" value="NAD(P)-binding Rossmann-like Domain"/>
    <property type="match status" value="1"/>
</dbReference>
<proteinExistence type="predicted"/>
<dbReference type="InterPro" id="IPR052698">
    <property type="entry name" value="MoCofactor_Util/Proc"/>
</dbReference>
<evidence type="ECO:0000259" key="2">
    <source>
        <dbReference type="Pfam" id="PF13478"/>
    </source>
</evidence>
<evidence type="ECO:0000259" key="1">
    <source>
        <dbReference type="Pfam" id="PF02625"/>
    </source>
</evidence>
<dbReference type="RefSeq" id="WP_072427362.1">
    <property type="nucleotide sequence ID" value="NZ_FPKR01000003.1"/>
</dbReference>
<keyword evidence="4" id="KW-1185">Reference proteome</keyword>
<organism evidence="3 4">
    <name type="scientific">Chitinimonas taiwanensis DSM 18899</name>
    <dbReference type="NCBI Taxonomy" id="1121279"/>
    <lineage>
        <taxon>Bacteria</taxon>
        <taxon>Pseudomonadati</taxon>
        <taxon>Pseudomonadota</taxon>
        <taxon>Betaproteobacteria</taxon>
        <taxon>Neisseriales</taxon>
        <taxon>Chitinibacteraceae</taxon>
        <taxon>Chitinimonas</taxon>
    </lineage>
</organism>
<dbReference type="STRING" id="1121279.SAMN02745887_00810"/>
<name>A0A1K2H9D3_9NEIS</name>
<evidence type="ECO:0000313" key="3">
    <source>
        <dbReference type="EMBL" id="SFZ73414.1"/>
    </source>
</evidence>
<dbReference type="PANTHER" id="PTHR30388:SF4">
    <property type="entry name" value="MOLYBDENUM COFACTOR INSERTION CHAPERONE PAOD"/>
    <property type="match status" value="1"/>
</dbReference>
<dbReference type="SUPFAM" id="SSF52440">
    <property type="entry name" value="PreATP-grasp domain"/>
    <property type="match status" value="1"/>
</dbReference>
<protein>
    <submittedName>
        <fullName evidence="3">Xanthine dehydrogenase accessory factor</fullName>
    </submittedName>
</protein>
<sequence length="331" mass="35694">MDALDLQVLARARDWFMAGEAVWLVSVIETWGSAPRPVGSLLAVRGDGAVTGSVSGGCVEDDLVRRVSRGERPSEAGIVRYGVSKEEATRFGLPCGGTLRLLVEPLRATDWLDTLLAATARHELVARIVTLGSGQIELRPAQRGDKPAFDGERFTSIFGPRWRLLLIGAGQLSRITAQMAQALGFAVHVCDPRREYRSDWDVDGVLFEDGMPDDVVVAMEPDAHTAIVALTHDPKLDDMALLEALKSPAFYVGALGSRSNTAARRERLALFDLSGEEIDRLHGPVGLYLGSRTPAEIAIAILAEIVAVKNGVPVLQRPPALAPAHVEASRR</sequence>
<evidence type="ECO:0000313" key="4">
    <source>
        <dbReference type="Proteomes" id="UP000186513"/>
    </source>
</evidence>
<gene>
    <name evidence="3" type="ORF">SAMN02745887_00810</name>
</gene>
<dbReference type="InterPro" id="IPR027051">
    <property type="entry name" value="XdhC_Rossmann_dom"/>
</dbReference>
<accession>A0A1K2H9D3</accession>
<dbReference type="Pfam" id="PF02625">
    <property type="entry name" value="XdhC_CoxI"/>
    <property type="match status" value="1"/>
</dbReference>
<dbReference type="AlphaFoldDB" id="A0A1K2H9D3"/>